<dbReference type="SUPFAM" id="SSF54001">
    <property type="entry name" value="Cysteine proteinases"/>
    <property type="match status" value="1"/>
</dbReference>
<feature type="compositionally biased region" description="Polar residues" evidence="5">
    <location>
        <begin position="36"/>
        <end position="61"/>
    </location>
</feature>
<keyword evidence="9" id="KW-1185">Reference proteome</keyword>
<feature type="compositionally biased region" description="Basic and acidic residues" evidence="5">
    <location>
        <begin position="80"/>
        <end position="103"/>
    </location>
</feature>
<comment type="caution">
    <text evidence="8">The sequence shown here is derived from an EMBL/GenBank/DDBJ whole genome shotgun (WGS) entry which is preliminary data.</text>
</comment>
<evidence type="ECO:0000256" key="4">
    <source>
        <dbReference type="ARBA" id="ARBA00022807"/>
    </source>
</evidence>
<evidence type="ECO:0000256" key="1">
    <source>
        <dbReference type="ARBA" id="ARBA00007074"/>
    </source>
</evidence>
<keyword evidence="3" id="KW-0378">Hydrolase</keyword>
<keyword evidence="6" id="KW-0732">Signal</keyword>
<proteinExistence type="inferred from homology"/>
<evidence type="ECO:0000256" key="2">
    <source>
        <dbReference type="ARBA" id="ARBA00022670"/>
    </source>
</evidence>
<feature type="chain" id="PRO_5046363955" description="NlpC/P60 domain-containing protein" evidence="6">
    <location>
        <begin position="24"/>
        <end position="266"/>
    </location>
</feature>
<dbReference type="InterPro" id="IPR000064">
    <property type="entry name" value="NLP_P60_dom"/>
</dbReference>
<dbReference type="Gene3D" id="3.90.1720.10">
    <property type="entry name" value="endopeptidase domain like (from Nostoc punctiforme)"/>
    <property type="match status" value="1"/>
</dbReference>
<feature type="domain" description="NlpC/P60" evidence="7">
    <location>
        <begin position="145"/>
        <end position="266"/>
    </location>
</feature>
<gene>
    <name evidence="8" type="ORF">GFD18_03955</name>
</gene>
<dbReference type="EMBL" id="WHZU01000005">
    <property type="protein sequence ID" value="NEH11250.1"/>
    <property type="molecule type" value="Genomic_DNA"/>
</dbReference>
<evidence type="ECO:0000313" key="8">
    <source>
        <dbReference type="EMBL" id="NEH11250.1"/>
    </source>
</evidence>
<comment type="similarity">
    <text evidence="1">Belongs to the peptidase C40 family.</text>
</comment>
<dbReference type="PROSITE" id="PS51935">
    <property type="entry name" value="NLPC_P60"/>
    <property type="match status" value="1"/>
</dbReference>
<evidence type="ECO:0000256" key="6">
    <source>
        <dbReference type="SAM" id="SignalP"/>
    </source>
</evidence>
<sequence>MMMKARKSIAILAAAIAATTMSAALVAPAAGASESEPVTSSRSFKGQQSRSADLLKESTSVEVKDNANYGGIESLNVPKTESKAEKEAKAKAEAEKKAQEEAAKQAAAEEAAAQSASRSSERTSTSESTSTSTSSSTADAGSVTVPAGSDFVKRALAVIGSGYQPSGYVWTGSTSTSSFTCSGLVDFALGYPSNSNWPEKYYAMVSNKTTDISQLKYGDLVFFHYAGRSPGHVGIYLGNGMMVDSAPGGGVQVRGIGSSFMGGGTL</sequence>
<reference evidence="8 9" key="1">
    <citation type="submission" date="2019-10" db="EMBL/GenBank/DDBJ databases">
        <title>Bifidobacterium from non-human primates.</title>
        <authorList>
            <person name="Modesto M."/>
        </authorList>
    </citation>
    <scope>NUCLEOTIDE SEQUENCE [LARGE SCALE GENOMIC DNA]</scope>
    <source>
        <strain evidence="8 9">SMA1</strain>
    </source>
</reference>
<organism evidence="8 9">
    <name type="scientific">Bifidobacterium saimiriisciurei</name>
    <dbReference type="NCBI Taxonomy" id="2661627"/>
    <lineage>
        <taxon>Bacteria</taxon>
        <taxon>Bacillati</taxon>
        <taxon>Actinomycetota</taxon>
        <taxon>Actinomycetes</taxon>
        <taxon>Bifidobacteriales</taxon>
        <taxon>Bifidobacteriaceae</taxon>
        <taxon>Bifidobacterium</taxon>
    </lineage>
</organism>
<dbReference type="InterPro" id="IPR051202">
    <property type="entry name" value="Peptidase_C40"/>
</dbReference>
<accession>A0ABX0C9K2</accession>
<dbReference type="InterPro" id="IPR038765">
    <property type="entry name" value="Papain-like_cys_pep_sf"/>
</dbReference>
<dbReference type="Proteomes" id="UP000475155">
    <property type="component" value="Unassembled WGS sequence"/>
</dbReference>
<feature type="compositionally biased region" description="Low complexity" evidence="5">
    <location>
        <begin position="104"/>
        <end position="138"/>
    </location>
</feature>
<protein>
    <recommendedName>
        <fullName evidence="7">NlpC/P60 domain-containing protein</fullName>
    </recommendedName>
</protein>
<dbReference type="RefSeq" id="WP_163198197.1">
    <property type="nucleotide sequence ID" value="NZ_WHZU01000005.1"/>
</dbReference>
<evidence type="ECO:0000256" key="3">
    <source>
        <dbReference type="ARBA" id="ARBA00022801"/>
    </source>
</evidence>
<evidence type="ECO:0000259" key="7">
    <source>
        <dbReference type="PROSITE" id="PS51935"/>
    </source>
</evidence>
<feature type="region of interest" description="Disordered" evidence="5">
    <location>
        <begin position="31"/>
        <end position="143"/>
    </location>
</feature>
<dbReference type="PANTHER" id="PTHR47053:SF1">
    <property type="entry name" value="MUREIN DD-ENDOPEPTIDASE MEPH-RELATED"/>
    <property type="match status" value="1"/>
</dbReference>
<keyword evidence="2" id="KW-0645">Protease</keyword>
<dbReference type="PANTHER" id="PTHR47053">
    <property type="entry name" value="MUREIN DD-ENDOPEPTIDASE MEPH-RELATED"/>
    <property type="match status" value="1"/>
</dbReference>
<dbReference type="Pfam" id="PF00877">
    <property type="entry name" value="NLPC_P60"/>
    <property type="match status" value="1"/>
</dbReference>
<feature type="signal peptide" evidence="6">
    <location>
        <begin position="1"/>
        <end position="23"/>
    </location>
</feature>
<name>A0ABX0C9K2_9BIFI</name>
<keyword evidence="4" id="KW-0788">Thiol protease</keyword>
<evidence type="ECO:0000313" key="9">
    <source>
        <dbReference type="Proteomes" id="UP000475155"/>
    </source>
</evidence>
<evidence type="ECO:0000256" key="5">
    <source>
        <dbReference type="SAM" id="MobiDB-lite"/>
    </source>
</evidence>